<comment type="caution">
    <text evidence="3">The sequence shown here is derived from an EMBL/GenBank/DDBJ whole genome shotgun (WGS) entry which is preliminary data.</text>
</comment>
<reference evidence="3" key="1">
    <citation type="submission" date="2018-10" db="EMBL/GenBank/DDBJ databases">
        <title>Schaedlerella arabinophila gen. nov. sp. nov., isolated from the mouse intestinal tract and comparative analysis with the genome of the closely related altered Schaedler flora strain ASF502.</title>
        <authorList>
            <person name="Miyake S."/>
            <person name="Soh M."/>
            <person name="Seedorf H."/>
        </authorList>
    </citation>
    <scope>NUCLEOTIDE SEQUENCE [LARGE SCALE GENOMIC DNA]</scope>
    <source>
        <strain evidence="3">DSM 106076</strain>
    </source>
</reference>
<evidence type="ECO:0000313" key="3">
    <source>
        <dbReference type="EMBL" id="RRK33190.1"/>
    </source>
</evidence>
<dbReference type="GO" id="GO:0048038">
    <property type="term" value="F:quinone binding"/>
    <property type="evidence" value="ECO:0007669"/>
    <property type="project" value="TreeGrafter"/>
</dbReference>
<dbReference type="InterPro" id="IPR002347">
    <property type="entry name" value="SDR_fam"/>
</dbReference>
<gene>
    <name evidence="3" type="ORF">EBB54_18975</name>
</gene>
<dbReference type="Gene3D" id="3.40.50.720">
    <property type="entry name" value="NAD(P)-binding Rossmann-like Domain"/>
    <property type="match status" value="1"/>
</dbReference>
<dbReference type="RefSeq" id="WP_125128516.1">
    <property type="nucleotide sequence ID" value="NZ_RHJS01000002.1"/>
</dbReference>
<dbReference type="PRINTS" id="PR00081">
    <property type="entry name" value="GDHRDH"/>
</dbReference>
<evidence type="ECO:0000256" key="2">
    <source>
        <dbReference type="ARBA" id="ARBA00023002"/>
    </source>
</evidence>
<dbReference type="PANTHER" id="PTHR42760">
    <property type="entry name" value="SHORT-CHAIN DEHYDROGENASES/REDUCTASES FAMILY MEMBER"/>
    <property type="match status" value="1"/>
</dbReference>
<dbReference type="FunFam" id="3.40.50.720:FF:000084">
    <property type="entry name" value="Short-chain dehydrogenase reductase"/>
    <property type="match status" value="1"/>
</dbReference>
<proteinExistence type="inferred from homology"/>
<dbReference type="GO" id="GO:0006633">
    <property type="term" value="P:fatty acid biosynthetic process"/>
    <property type="evidence" value="ECO:0007669"/>
    <property type="project" value="TreeGrafter"/>
</dbReference>
<keyword evidence="4" id="KW-1185">Reference proteome</keyword>
<comment type="similarity">
    <text evidence="1">Belongs to the short-chain dehydrogenases/reductases (SDR) family.</text>
</comment>
<evidence type="ECO:0000313" key="4">
    <source>
        <dbReference type="Proteomes" id="UP000274920"/>
    </source>
</evidence>
<dbReference type="InterPro" id="IPR020904">
    <property type="entry name" value="Sc_DH/Rdtase_CS"/>
</dbReference>
<dbReference type="Pfam" id="PF13561">
    <property type="entry name" value="adh_short_C2"/>
    <property type="match status" value="1"/>
</dbReference>
<dbReference type="GO" id="GO:0016616">
    <property type="term" value="F:oxidoreductase activity, acting on the CH-OH group of donors, NAD or NADP as acceptor"/>
    <property type="evidence" value="ECO:0007669"/>
    <property type="project" value="TreeGrafter"/>
</dbReference>
<name>A0A426DJX9_9FIRM</name>
<dbReference type="AlphaFoldDB" id="A0A426DJX9"/>
<dbReference type="PRINTS" id="PR00080">
    <property type="entry name" value="SDRFAMILY"/>
</dbReference>
<dbReference type="PANTHER" id="PTHR42760:SF133">
    <property type="entry name" value="3-OXOACYL-[ACYL-CARRIER-PROTEIN] REDUCTASE"/>
    <property type="match status" value="1"/>
</dbReference>
<protein>
    <submittedName>
        <fullName evidence="3">SDR family oxidoreductase</fullName>
    </submittedName>
</protein>
<evidence type="ECO:0000256" key="1">
    <source>
        <dbReference type="ARBA" id="ARBA00006484"/>
    </source>
</evidence>
<dbReference type="SUPFAM" id="SSF51735">
    <property type="entry name" value="NAD(P)-binding Rossmann-fold domains"/>
    <property type="match status" value="1"/>
</dbReference>
<organism evidence="3 4">
    <name type="scientific">Schaedlerella arabinosiphila</name>
    <dbReference type="NCBI Taxonomy" id="2044587"/>
    <lineage>
        <taxon>Bacteria</taxon>
        <taxon>Bacillati</taxon>
        <taxon>Bacillota</taxon>
        <taxon>Clostridia</taxon>
        <taxon>Lachnospirales</taxon>
        <taxon>Lachnospiraceae</taxon>
        <taxon>Schaedlerella</taxon>
    </lineage>
</organism>
<dbReference type="GO" id="GO:0008206">
    <property type="term" value="P:bile acid metabolic process"/>
    <property type="evidence" value="ECO:0007669"/>
    <property type="project" value="UniProtKB-ARBA"/>
</dbReference>
<keyword evidence="2" id="KW-0560">Oxidoreductase</keyword>
<accession>A0A426DJX9</accession>
<sequence length="251" mass="26570">MFDLSGNVAVVTGASAGLGRQFALALARQGADLAILARRKEKLNAVAEEIKTLGVRCLSVACDVTDTAQIENAVKEVVAEYGTVDILVNNAGGGSCIPLEELPDEEWRKVLSLDLDGTFYCMKYFGKIMLEKGYGRVINIASILGKGGLKELPVIAYASAKGGVINMTRQAATEWATKGVTVNALCPGFFASEANGPEAMEAMDEFIGIRTPMCRPGKEGELDSSIVFLAAKESTYVTGTILTCDGGWTAI</sequence>
<dbReference type="EMBL" id="RHJS01000002">
    <property type="protein sequence ID" value="RRK33190.1"/>
    <property type="molecule type" value="Genomic_DNA"/>
</dbReference>
<dbReference type="Proteomes" id="UP000274920">
    <property type="component" value="Unassembled WGS sequence"/>
</dbReference>
<dbReference type="InterPro" id="IPR036291">
    <property type="entry name" value="NAD(P)-bd_dom_sf"/>
</dbReference>
<dbReference type="PROSITE" id="PS00061">
    <property type="entry name" value="ADH_SHORT"/>
    <property type="match status" value="1"/>
</dbReference>